<name>A0ABW3WPD6_9FLAO</name>
<dbReference type="EMBL" id="JBHTMV010000004">
    <property type="protein sequence ID" value="MFD1294269.1"/>
    <property type="molecule type" value="Genomic_DNA"/>
</dbReference>
<evidence type="ECO:0000313" key="3">
    <source>
        <dbReference type="Proteomes" id="UP001597241"/>
    </source>
</evidence>
<feature type="domain" description="Glycosyltransferase GT-D fold" evidence="1">
    <location>
        <begin position="65"/>
        <end position="262"/>
    </location>
</feature>
<accession>A0ABW3WPD6</accession>
<evidence type="ECO:0000259" key="1">
    <source>
        <dbReference type="Pfam" id="PF08759"/>
    </source>
</evidence>
<comment type="caution">
    <text evidence="2">The sequence shown here is derived from an EMBL/GenBank/DDBJ whole genome shotgun (WGS) entry which is preliminary data.</text>
</comment>
<dbReference type="Pfam" id="PF08759">
    <property type="entry name" value="GT-D"/>
    <property type="match status" value="1"/>
</dbReference>
<gene>
    <name evidence="2" type="ORF">ACFQ5N_10515</name>
</gene>
<evidence type="ECO:0000313" key="2">
    <source>
        <dbReference type="EMBL" id="MFD1294269.1"/>
    </source>
</evidence>
<protein>
    <submittedName>
        <fullName evidence="2">GT-D fold domain-containing glycosyltransferase</fullName>
    </submittedName>
</protein>
<organism evidence="2 3">
    <name type="scientific">Lutibacter holmesii</name>
    <dbReference type="NCBI Taxonomy" id="1137985"/>
    <lineage>
        <taxon>Bacteria</taxon>
        <taxon>Pseudomonadati</taxon>
        <taxon>Bacteroidota</taxon>
        <taxon>Flavobacteriia</taxon>
        <taxon>Flavobacteriales</taxon>
        <taxon>Flavobacteriaceae</taxon>
        <taxon>Lutibacter</taxon>
    </lineage>
</organism>
<sequence>MGIKSCLIKILNLFISYFYKVFKTIFRKNIREDILNLSSIRIINTSQTLDVVENSIVNQQKGVYMRFGDGDVFLMNMKMDSFQNPNLQLAIEMKEAFECKGENVHKCLAIHSERYGYEEGMFIGNHLVKDKEAQILLMNTFQFFIGENIFSPIALHFNASNNIERAKIFLKNLKIHTKLFIGNKYLKNDVLNKLFGNVMHIETPEKNAYSEIERIYSEAKNELIKIDSFCVIVIAMGCSGRPLMKRLYNDDYNIYLFDFGSLLDGFNDNMTRTWLKKNKIDYKYLLSDL</sequence>
<keyword evidence="3" id="KW-1185">Reference proteome</keyword>
<proteinExistence type="predicted"/>
<reference evidence="3" key="1">
    <citation type="journal article" date="2019" name="Int. J. Syst. Evol. Microbiol.">
        <title>The Global Catalogue of Microorganisms (GCM) 10K type strain sequencing project: providing services to taxonomists for standard genome sequencing and annotation.</title>
        <authorList>
            <consortium name="The Broad Institute Genomics Platform"/>
            <consortium name="The Broad Institute Genome Sequencing Center for Infectious Disease"/>
            <person name="Wu L."/>
            <person name="Ma J."/>
        </authorList>
    </citation>
    <scope>NUCLEOTIDE SEQUENCE [LARGE SCALE GENOMIC DNA]</scope>
    <source>
        <strain evidence="3">CCUG 62221</strain>
    </source>
</reference>
<dbReference type="InterPro" id="IPR014869">
    <property type="entry name" value="GT-D"/>
</dbReference>
<dbReference type="RefSeq" id="WP_386809460.1">
    <property type="nucleotide sequence ID" value="NZ_JBHTMV010000004.1"/>
</dbReference>
<dbReference type="Proteomes" id="UP001597241">
    <property type="component" value="Unassembled WGS sequence"/>
</dbReference>